<dbReference type="AlphaFoldDB" id="A0A8R2JSC3"/>
<evidence type="ECO:0000313" key="5">
    <source>
        <dbReference type="Proteomes" id="UP000007819"/>
    </source>
</evidence>
<reference evidence="4" key="2">
    <citation type="submission" date="2022-06" db="UniProtKB">
        <authorList>
            <consortium name="EnsemblMetazoa"/>
        </authorList>
    </citation>
    <scope>IDENTIFICATION</scope>
</reference>
<dbReference type="EnsemblMetazoa" id="XM_029489711.1">
    <property type="protein sequence ID" value="XP_029345571.1"/>
    <property type="gene ID" value="LOC100573028"/>
</dbReference>
<keyword evidence="1" id="KW-0862">Zinc</keyword>
<name>A0A8R2JSC3_ACYPI</name>
<dbReference type="PROSITE" id="PS00028">
    <property type="entry name" value="ZINC_FINGER_C2H2_1"/>
    <property type="match status" value="1"/>
</dbReference>
<dbReference type="InterPro" id="IPR013087">
    <property type="entry name" value="Znf_C2H2_type"/>
</dbReference>
<keyword evidence="5" id="KW-1185">Reference proteome</keyword>
<dbReference type="GO" id="GO:0008270">
    <property type="term" value="F:zinc ion binding"/>
    <property type="evidence" value="ECO:0007669"/>
    <property type="project" value="UniProtKB-KW"/>
</dbReference>
<protein>
    <recommendedName>
        <fullName evidence="3">C2H2-type domain-containing protein</fullName>
    </recommendedName>
</protein>
<organism evidence="4 5">
    <name type="scientific">Acyrthosiphon pisum</name>
    <name type="common">Pea aphid</name>
    <dbReference type="NCBI Taxonomy" id="7029"/>
    <lineage>
        <taxon>Eukaryota</taxon>
        <taxon>Metazoa</taxon>
        <taxon>Ecdysozoa</taxon>
        <taxon>Arthropoda</taxon>
        <taxon>Hexapoda</taxon>
        <taxon>Insecta</taxon>
        <taxon>Pterygota</taxon>
        <taxon>Neoptera</taxon>
        <taxon>Paraneoptera</taxon>
        <taxon>Hemiptera</taxon>
        <taxon>Sternorrhyncha</taxon>
        <taxon>Aphidomorpha</taxon>
        <taxon>Aphidoidea</taxon>
        <taxon>Aphididae</taxon>
        <taxon>Macrosiphini</taxon>
        <taxon>Acyrthosiphon</taxon>
    </lineage>
</organism>
<dbReference type="KEGG" id="api:100573028"/>
<reference evidence="5" key="1">
    <citation type="submission" date="2010-06" db="EMBL/GenBank/DDBJ databases">
        <authorList>
            <person name="Jiang H."/>
            <person name="Abraham K."/>
            <person name="Ali S."/>
            <person name="Alsbrooks S.L."/>
            <person name="Anim B.N."/>
            <person name="Anosike U.S."/>
            <person name="Attaway T."/>
            <person name="Bandaranaike D.P."/>
            <person name="Battles P.K."/>
            <person name="Bell S.N."/>
            <person name="Bell A.V."/>
            <person name="Beltran B."/>
            <person name="Bickham C."/>
            <person name="Bustamante Y."/>
            <person name="Caleb T."/>
            <person name="Canada A."/>
            <person name="Cardenas V."/>
            <person name="Carter K."/>
            <person name="Chacko J."/>
            <person name="Chandrabose M.N."/>
            <person name="Chavez D."/>
            <person name="Chavez A."/>
            <person name="Chen L."/>
            <person name="Chu H.-S."/>
            <person name="Claassen K.J."/>
            <person name="Cockrell R."/>
            <person name="Collins M."/>
            <person name="Cooper J.A."/>
            <person name="Cree A."/>
            <person name="Curry S.M."/>
            <person name="Da Y."/>
            <person name="Dao M.D."/>
            <person name="Das B."/>
            <person name="Davila M.-L."/>
            <person name="Davy-Carroll L."/>
            <person name="Denson S."/>
            <person name="Dinh H."/>
            <person name="Ebong V.E."/>
            <person name="Edwards J.R."/>
            <person name="Egan A."/>
            <person name="El-Daye J."/>
            <person name="Escobedo L."/>
            <person name="Fernandez S."/>
            <person name="Fernando P.R."/>
            <person name="Flagg N."/>
            <person name="Forbes L.D."/>
            <person name="Fowler R.G."/>
            <person name="Fu Q."/>
            <person name="Gabisi R.A."/>
            <person name="Ganer J."/>
            <person name="Garbino Pronczuk A."/>
            <person name="Garcia R.M."/>
            <person name="Garner T."/>
            <person name="Garrett T.E."/>
            <person name="Gonzalez D.A."/>
            <person name="Hamid H."/>
            <person name="Hawkins E.S."/>
            <person name="Hirani K."/>
            <person name="Hogues M.E."/>
            <person name="Hollins B."/>
            <person name="Hsiao C.-H."/>
            <person name="Jabil R."/>
            <person name="James M.L."/>
            <person name="Jhangiani S.N."/>
            <person name="Johnson B."/>
            <person name="Johnson Q."/>
            <person name="Joshi V."/>
            <person name="Kalu J.B."/>
            <person name="Kam C."/>
            <person name="Kashfia A."/>
            <person name="Keebler J."/>
            <person name="Kisamo H."/>
            <person name="Kovar C.L."/>
            <person name="Lago L.A."/>
            <person name="Lai C.-Y."/>
            <person name="Laidlaw J."/>
            <person name="Lara F."/>
            <person name="Le T.-K."/>
            <person name="Lee S.L."/>
            <person name="Legall F.H."/>
            <person name="Lemon S.J."/>
            <person name="Lewis L.R."/>
            <person name="Li B."/>
            <person name="Liu Y."/>
            <person name="Liu Y.-S."/>
            <person name="Lopez J."/>
            <person name="Lozado R.J."/>
            <person name="Lu J."/>
            <person name="Madu R.C."/>
            <person name="Maheshwari M."/>
            <person name="Maheshwari R."/>
            <person name="Malloy K."/>
            <person name="Martinez E."/>
            <person name="Mathew T."/>
            <person name="Mercado I.C."/>
            <person name="Mercado C."/>
            <person name="Meyer B."/>
            <person name="Montgomery K."/>
            <person name="Morgan M.B."/>
            <person name="Munidasa M."/>
            <person name="Nazareth L.V."/>
            <person name="Nelson J."/>
            <person name="Ng B.M."/>
            <person name="Nguyen N.B."/>
            <person name="Nguyen P.Q."/>
            <person name="Nguyen T."/>
            <person name="Obregon M."/>
            <person name="Okwuonu G.O."/>
            <person name="Onwere C.G."/>
            <person name="Orozco G."/>
            <person name="Parra A."/>
            <person name="Patel S."/>
            <person name="Patil S."/>
            <person name="Perez A."/>
            <person name="Perez Y."/>
            <person name="Pham C."/>
            <person name="Primus E.L."/>
            <person name="Pu L.-L."/>
            <person name="Puazo M."/>
            <person name="Qin X."/>
            <person name="Quiroz J.B."/>
            <person name="Reese J."/>
            <person name="Richards S."/>
            <person name="Rives C.M."/>
            <person name="Robberts R."/>
            <person name="Ruiz S.J."/>
            <person name="Ruiz M.J."/>
            <person name="Santibanez J."/>
            <person name="Schneider B.W."/>
            <person name="Sisson I."/>
            <person name="Smith M."/>
            <person name="Sodergren E."/>
            <person name="Song X.-Z."/>
            <person name="Song B.B."/>
            <person name="Summersgill H."/>
            <person name="Thelus R."/>
            <person name="Thornton R.D."/>
            <person name="Trejos Z.Y."/>
            <person name="Usmani K."/>
            <person name="Vattathil S."/>
            <person name="Villasana D."/>
            <person name="Walker D.L."/>
            <person name="Wang S."/>
            <person name="Wang K."/>
            <person name="White C.S."/>
            <person name="Williams A.C."/>
            <person name="Williamson J."/>
            <person name="Wilson K."/>
            <person name="Woghiren I.O."/>
            <person name="Woodworth J.R."/>
            <person name="Worley K.C."/>
            <person name="Wright R.A."/>
            <person name="Wu W."/>
            <person name="Young L."/>
            <person name="Zhang L."/>
            <person name="Zhang J."/>
            <person name="Zhu Y."/>
            <person name="Muzny D.M."/>
            <person name="Weinstock G."/>
            <person name="Gibbs R.A."/>
        </authorList>
    </citation>
    <scope>NUCLEOTIDE SEQUENCE [LARGE SCALE GENOMIC DNA]</scope>
    <source>
        <strain evidence="5">LSR1</strain>
    </source>
</reference>
<dbReference type="OrthoDB" id="6609498at2759"/>
<keyword evidence="1" id="KW-0863">Zinc-finger</keyword>
<dbReference type="Proteomes" id="UP000007819">
    <property type="component" value="Chromosome A2"/>
</dbReference>
<feature type="compositionally biased region" description="Polar residues" evidence="2">
    <location>
        <begin position="103"/>
        <end position="114"/>
    </location>
</feature>
<proteinExistence type="predicted"/>
<dbReference type="GeneID" id="100573028"/>
<feature type="domain" description="C2H2-type" evidence="3">
    <location>
        <begin position="132"/>
        <end position="156"/>
    </location>
</feature>
<accession>A0A8R2JSC3</accession>
<evidence type="ECO:0000259" key="3">
    <source>
        <dbReference type="PROSITE" id="PS50157"/>
    </source>
</evidence>
<evidence type="ECO:0000256" key="2">
    <source>
        <dbReference type="SAM" id="MobiDB-lite"/>
    </source>
</evidence>
<sequence>MPYVGVSEIIQAGLTCFACYVRAVFRAIILIPNPDEQSITDYIMNGHTSAKRPIIKTVINFLLINHMLECKSEYLFFGNDDADTRADETHMALEEHSPDVTEAASTGTSSSVRNDSPRHVNDNRHVVARSNFVCEVCNRPCLSAAGLVSHRRVHRS</sequence>
<feature type="region of interest" description="Disordered" evidence="2">
    <location>
        <begin position="93"/>
        <end position="120"/>
    </location>
</feature>
<evidence type="ECO:0000256" key="1">
    <source>
        <dbReference type="PROSITE-ProRule" id="PRU00042"/>
    </source>
</evidence>
<dbReference type="RefSeq" id="XP_029345571.1">
    <property type="nucleotide sequence ID" value="XM_029489711.1"/>
</dbReference>
<evidence type="ECO:0000313" key="4">
    <source>
        <dbReference type="EnsemblMetazoa" id="XP_029345571.1"/>
    </source>
</evidence>
<keyword evidence="1" id="KW-0479">Metal-binding</keyword>
<dbReference type="PROSITE" id="PS50157">
    <property type="entry name" value="ZINC_FINGER_C2H2_2"/>
    <property type="match status" value="1"/>
</dbReference>